<evidence type="ECO:0000313" key="2">
    <source>
        <dbReference type="Proteomes" id="UP000515913"/>
    </source>
</evidence>
<name>A0A7G9GXI9_9FUSO</name>
<dbReference type="EMBL" id="CP060637">
    <property type="protein sequence ID" value="QNM15521.1"/>
    <property type="molecule type" value="Genomic_DNA"/>
</dbReference>
<gene>
    <name evidence="1" type="ORF">H9Q81_01385</name>
</gene>
<accession>A0A7G9GXI9</accession>
<evidence type="ECO:0000313" key="1">
    <source>
        <dbReference type="EMBL" id="QNM15521.1"/>
    </source>
</evidence>
<dbReference type="InterPro" id="IPR037026">
    <property type="entry name" value="Vgr_OB-fold_dom_sf"/>
</dbReference>
<reference evidence="1 2" key="1">
    <citation type="submission" date="2020-08" db="EMBL/GenBank/DDBJ databases">
        <authorList>
            <person name="Liu C."/>
            <person name="Sun Q."/>
        </authorList>
    </citation>
    <scope>NUCLEOTIDE SEQUENCE [LARGE SCALE GENOMIC DNA]</scope>
    <source>
        <strain evidence="1 2">NSJ-57</strain>
    </source>
</reference>
<dbReference type="Proteomes" id="UP000515913">
    <property type="component" value="Chromosome"/>
</dbReference>
<organism evidence="1 2">
    <name type="scientific">Fusobacterium hominis</name>
    <dbReference type="NCBI Taxonomy" id="2764326"/>
    <lineage>
        <taxon>Bacteria</taxon>
        <taxon>Fusobacteriati</taxon>
        <taxon>Fusobacteriota</taxon>
        <taxon>Fusobacteriia</taxon>
        <taxon>Fusobacteriales</taxon>
        <taxon>Fusobacteriaceae</taxon>
        <taxon>Fusobacterium</taxon>
    </lineage>
</organism>
<proteinExistence type="predicted"/>
<dbReference type="KEGG" id="fho:H9Q81_01385"/>
<dbReference type="AlphaFoldDB" id="A0A7G9GXI9"/>
<dbReference type="Gene3D" id="2.40.50.230">
    <property type="entry name" value="Gp5 N-terminal domain"/>
    <property type="match status" value="1"/>
</dbReference>
<dbReference type="RefSeq" id="WP_187422987.1">
    <property type="nucleotide sequence ID" value="NZ_CP060637.1"/>
</dbReference>
<protein>
    <submittedName>
        <fullName evidence="1">Phage baseplate protein</fullName>
    </submittedName>
</protein>
<keyword evidence="2" id="KW-1185">Reference proteome</keyword>
<sequence>MIGTLRGTIGIVHSVNTDNYTAKVSLPKYNNIITGDLQILSPLTKENQIIGIPKVNTPVLCIFLEDEKGIGYIIGSFFSDKNKSNSKQDELIVNFQNSVVTIKEDGNVIVTSNLTTINSDTVINGQLHVNKNVIVDKGITAEGIAASGSMTAGGEITAAKVSAEVLSGRVE</sequence>